<feature type="region of interest" description="Disordered" evidence="5">
    <location>
        <begin position="630"/>
        <end position="651"/>
    </location>
</feature>
<dbReference type="Pfam" id="PF07690">
    <property type="entry name" value="MFS_1"/>
    <property type="match status" value="1"/>
</dbReference>
<dbReference type="InterPro" id="IPR036259">
    <property type="entry name" value="MFS_trans_sf"/>
</dbReference>
<proteinExistence type="predicted"/>
<reference evidence="7 8" key="1">
    <citation type="journal article" date="2021" name="Environ. Microbiol.">
        <title>Gene family expansions and transcriptome signatures uncover fungal adaptations to wood decay.</title>
        <authorList>
            <person name="Hage H."/>
            <person name="Miyauchi S."/>
            <person name="Viragh M."/>
            <person name="Drula E."/>
            <person name="Min B."/>
            <person name="Chaduli D."/>
            <person name="Navarro D."/>
            <person name="Favel A."/>
            <person name="Norest M."/>
            <person name="Lesage-Meessen L."/>
            <person name="Balint B."/>
            <person name="Merenyi Z."/>
            <person name="de Eugenio L."/>
            <person name="Morin E."/>
            <person name="Martinez A.T."/>
            <person name="Baldrian P."/>
            <person name="Stursova M."/>
            <person name="Martinez M.J."/>
            <person name="Novotny C."/>
            <person name="Magnuson J.K."/>
            <person name="Spatafora J.W."/>
            <person name="Maurice S."/>
            <person name="Pangilinan J."/>
            <person name="Andreopoulos W."/>
            <person name="LaButti K."/>
            <person name="Hundley H."/>
            <person name="Na H."/>
            <person name="Kuo A."/>
            <person name="Barry K."/>
            <person name="Lipzen A."/>
            <person name="Henrissat B."/>
            <person name="Riley R."/>
            <person name="Ahrendt S."/>
            <person name="Nagy L.G."/>
            <person name="Grigoriev I.V."/>
            <person name="Martin F."/>
            <person name="Rosso M.N."/>
        </authorList>
    </citation>
    <scope>NUCLEOTIDE SEQUENCE [LARGE SCALE GENOMIC DNA]</scope>
    <source>
        <strain evidence="7 8">CIRM-BRFM 1785</strain>
    </source>
</reference>
<comment type="caution">
    <text evidence="7">The sequence shown here is derived from an EMBL/GenBank/DDBJ whole genome shotgun (WGS) entry which is preliminary data.</text>
</comment>
<dbReference type="SUPFAM" id="SSF103473">
    <property type="entry name" value="MFS general substrate transporter"/>
    <property type="match status" value="1"/>
</dbReference>
<evidence type="ECO:0000256" key="3">
    <source>
        <dbReference type="ARBA" id="ARBA00022989"/>
    </source>
</evidence>
<comment type="subcellular location">
    <subcellularLocation>
        <location evidence="1">Membrane</location>
        <topology evidence="1">Multi-pass membrane protein</topology>
    </subcellularLocation>
</comment>
<feature type="region of interest" description="Disordered" evidence="5">
    <location>
        <begin position="1"/>
        <end position="38"/>
    </location>
</feature>
<evidence type="ECO:0000256" key="5">
    <source>
        <dbReference type="SAM" id="MobiDB-lite"/>
    </source>
</evidence>
<dbReference type="RefSeq" id="XP_047784260.1">
    <property type="nucleotide sequence ID" value="XM_047917228.1"/>
</dbReference>
<feature type="region of interest" description="Disordered" evidence="5">
    <location>
        <begin position="464"/>
        <end position="496"/>
    </location>
</feature>
<feature type="transmembrane region" description="Helical" evidence="6">
    <location>
        <begin position="566"/>
        <end position="588"/>
    </location>
</feature>
<organism evidence="7 8">
    <name type="scientific">Rhodofomes roseus</name>
    <dbReference type="NCBI Taxonomy" id="34475"/>
    <lineage>
        <taxon>Eukaryota</taxon>
        <taxon>Fungi</taxon>
        <taxon>Dikarya</taxon>
        <taxon>Basidiomycota</taxon>
        <taxon>Agaricomycotina</taxon>
        <taxon>Agaricomycetes</taxon>
        <taxon>Polyporales</taxon>
        <taxon>Rhodofomes</taxon>
    </lineage>
</organism>
<evidence type="ECO:0000256" key="2">
    <source>
        <dbReference type="ARBA" id="ARBA00022692"/>
    </source>
</evidence>
<feature type="transmembrane region" description="Helical" evidence="6">
    <location>
        <begin position="181"/>
        <end position="200"/>
    </location>
</feature>
<evidence type="ECO:0000256" key="1">
    <source>
        <dbReference type="ARBA" id="ARBA00004141"/>
    </source>
</evidence>
<feature type="transmembrane region" description="Helical" evidence="6">
    <location>
        <begin position="242"/>
        <end position="268"/>
    </location>
</feature>
<sequence length="684" mass="74435">MADPRPPSNGPSRAISRSHSRRAFSRPRTSRNPSVVSVPYLPTGPNVLINPDGQIDDETAELLHEFVHPHHHAAEDTLVAEEDEEDDGAFEAAILEWRQGLPWWKRPSPWWFISGVPFSSIAMSMTLAPRIQIYTELACDHYKPEYTNKTLEVVANTISMFNRPYELCVTDPDVQQAVSRLSLTMLTTMGILGCLTTGFWGSISDRYGRTRIMSLAVVGMLITDVTFISTAKYSRLLPGGMWFLLIGPFVDGCLGSYATVMAAIHAYVADTAEPAARARFFSLLIGLLFIGISVGPTLGSLVINRTHNVLNVFYIATAVHVVFACLVWLVVPESLSPMQLQQARRIRVVAAATTKKKAWFRRVFGFLEPLALLLPEGIGEPQAANPLKTPKRDWSLFLVALANGFVLMLIGSITSKMQYMSLMFGWNSENIGYWTSIVGAARAFHLTVCLPIIIKLFQPKTPPVQLPTEPDEPLTSSSSPSSPPPTAARTSSPKSHPHSLTFDLNLARCSIALDIAAYTLMVLAPSGVVFTAWSVLGAFGSGFGPSVSSVATTLYTRNGGKELGKLFGALSVVQIVCSQVVGPFLYGVTFMHTVKTFPQAVFVLSIGSLTLALVLLLFIRLPRAAPLDVEEPAGAGDASEPARAHLEREDTLVDLQPPLIVIEEVDDEGRGRKADVKPADAVPA</sequence>
<feature type="transmembrane region" description="Helical" evidence="6">
    <location>
        <begin position="394"/>
        <end position="413"/>
    </location>
</feature>
<evidence type="ECO:0000256" key="4">
    <source>
        <dbReference type="ARBA" id="ARBA00023136"/>
    </source>
</evidence>
<dbReference type="PANTHER" id="PTHR23507:SF1">
    <property type="entry name" value="FI18259P1-RELATED"/>
    <property type="match status" value="1"/>
</dbReference>
<evidence type="ECO:0000256" key="6">
    <source>
        <dbReference type="SAM" id="Phobius"/>
    </source>
</evidence>
<dbReference type="InterPro" id="IPR011701">
    <property type="entry name" value="MFS"/>
</dbReference>
<keyword evidence="2 6" id="KW-0812">Transmembrane</keyword>
<feature type="compositionally biased region" description="Basic and acidic residues" evidence="5">
    <location>
        <begin position="640"/>
        <end position="651"/>
    </location>
</feature>
<keyword evidence="3 6" id="KW-1133">Transmembrane helix</keyword>
<dbReference type="EMBL" id="JADCUA010000002">
    <property type="protein sequence ID" value="KAH9843213.1"/>
    <property type="molecule type" value="Genomic_DNA"/>
</dbReference>
<dbReference type="GeneID" id="71997960"/>
<feature type="compositionally biased region" description="Basic residues" evidence="5">
    <location>
        <begin position="16"/>
        <end position="29"/>
    </location>
</feature>
<keyword evidence="4 6" id="KW-0472">Membrane</keyword>
<name>A0ABQ8KVY0_9APHY</name>
<feature type="transmembrane region" description="Helical" evidence="6">
    <location>
        <begin position="309"/>
        <end position="331"/>
    </location>
</feature>
<accession>A0ABQ8KVY0</accession>
<dbReference type="Proteomes" id="UP000814176">
    <property type="component" value="Unassembled WGS sequence"/>
</dbReference>
<keyword evidence="8" id="KW-1185">Reference proteome</keyword>
<gene>
    <name evidence="7" type="ORF">C8Q71DRAFT_240403</name>
</gene>
<evidence type="ECO:0000313" key="7">
    <source>
        <dbReference type="EMBL" id="KAH9843213.1"/>
    </source>
</evidence>
<feature type="transmembrane region" description="Helical" evidence="6">
    <location>
        <begin position="280"/>
        <end position="303"/>
    </location>
</feature>
<protein>
    <submittedName>
        <fullName evidence="7">MFS general substrate transporter</fullName>
    </submittedName>
</protein>
<feature type="transmembrane region" description="Helical" evidence="6">
    <location>
        <begin position="600"/>
        <end position="619"/>
    </location>
</feature>
<dbReference type="Gene3D" id="1.20.1250.20">
    <property type="entry name" value="MFS general substrate transporter like domains"/>
    <property type="match status" value="2"/>
</dbReference>
<evidence type="ECO:0000313" key="8">
    <source>
        <dbReference type="Proteomes" id="UP000814176"/>
    </source>
</evidence>
<dbReference type="PANTHER" id="PTHR23507">
    <property type="entry name" value="ZGC:174356"/>
    <property type="match status" value="1"/>
</dbReference>